<feature type="binding site" evidence="9">
    <location>
        <position position="126"/>
    </location>
    <ligand>
        <name>Zn(2+)</name>
        <dbReference type="ChEBI" id="CHEBI:29105"/>
        <note>catalytic</note>
    </ligand>
</feature>
<gene>
    <name evidence="11" type="ORF">ACFSUE_18500</name>
</gene>
<feature type="binding site" evidence="9">
    <location>
        <position position="192"/>
    </location>
    <ligand>
        <name>Zn(2+)</name>
        <dbReference type="ChEBI" id="CHEBI:29105"/>
        <note>catalytic</note>
    </ligand>
</feature>
<sequence length="218" mass="25108">MNESQTWMKQDEPLVSMAYCSSKINIYPSYFLQKMPGASQDLFLRQGVAEKIIALADRLPEGISFVLIDGWRSIETQKFIYDRTVTQFREAGHSEEQIKKEMPGFVAYPSTDPHNPAPHNTGAAIDLTLANDKGWLEMGTGFDDFTNEAYLDFYEGKDHLSDRQKVARENRRMLKKMMVDNGFVANLSEWWHYSYGERSWAREHQTDQLYGGTQPVFG</sequence>
<protein>
    <recommendedName>
        <fullName evidence="9 10">D-alanyl-D-alanine dipeptidase</fullName>
        <shortName evidence="9 10">D-Ala-D-Ala dipeptidase</shortName>
        <ecNumber evidence="9 10">3.4.13.22</ecNumber>
    </recommendedName>
</protein>
<keyword evidence="8 10" id="KW-0961">Cell wall biogenesis/degradation</keyword>
<evidence type="ECO:0000256" key="1">
    <source>
        <dbReference type="ARBA" id="ARBA00001362"/>
    </source>
</evidence>
<feature type="active site" description="Proton donor/acceptor" evidence="9">
    <location>
        <position position="189"/>
    </location>
</feature>
<dbReference type="SUPFAM" id="SSF55166">
    <property type="entry name" value="Hedgehog/DD-peptidase"/>
    <property type="match status" value="1"/>
</dbReference>
<dbReference type="PANTHER" id="PTHR43126:SF2">
    <property type="entry name" value="D-ALANYL-D-ALANINE DIPEPTIDASE"/>
    <property type="match status" value="1"/>
</dbReference>
<keyword evidence="6 9" id="KW-0224">Dipeptidase</keyword>
<accession>A0ABW5S828</accession>
<comment type="caution">
    <text evidence="11">The sequence shown here is derived from an EMBL/GenBank/DDBJ whole genome shotgun (WGS) entry which is preliminary data.</text>
</comment>
<keyword evidence="7 9" id="KW-0482">Metalloprotease</keyword>
<dbReference type="Proteomes" id="UP001597399">
    <property type="component" value="Unassembled WGS sequence"/>
</dbReference>
<dbReference type="PIRSF" id="PIRSF026671">
    <property type="entry name" value="AA_dipeptidase"/>
    <property type="match status" value="1"/>
</dbReference>
<evidence type="ECO:0000256" key="8">
    <source>
        <dbReference type="ARBA" id="ARBA00023316"/>
    </source>
</evidence>
<evidence type="ECO:0000313" key="12">
    <source>
        <dbReference type="Proteomes" id="UP001597399"/>
    </source>
</evidence>
<evidence type="ECO:0000256" key="4">
    <source>
        <dbReference type="ARBA" id="ARBA00022801"/>
    </source>
</evidence>
<evidence type="ECO:0000313" key="11">
    <source>
        <dbReference type="EMBL" id="MFD2695595.1"/>
    </source>
</evidence>
<organism evidence="11 12">
    <name type="scientific">Sporolactobacillus shoreicorticis</name>
    <dbReference type="NCBI Taxonomy" id="1923877"/>
    <lineage>
        <taxon>Bacteria</taxon>
        <taxon>Bacillati</taxon>
        <taxon>Bacillota</taxon>
        <taxon>Bacilli</taxon>
        <taxon>Bacillales</taxon>
        <taxon>Sporolactobacillaceae</taxon>
        <taxon>Sporolactobacillus</taxon>
    </lineage>
</organism>
<evidence type="ECO:0000256" key="10">
    <source>
        <dbReference type="PIRNR" id="PIRNR026671"/>
    </source>
</evidence>
<dbReference type="Pfam" id="PF01427">
    <property type="entry name" value="Peptidase_M15"/>
    <property type="match status" value="1"/>
</dbReference>
<dbReference type="EMBL" id="JBHUMQ010000049">
    <property type="protein sequence ID" value="MFD2695595.1"/>
    <property type="molecule type" value="Genomic_DNA"/>
</dbReference>
<feature type="site" description="Transition state stabilizer" evidence="9">
    <location>
        <position position="72"/>
    </location>
</feature>
<proteinExistence type="inferred from homology"/>
<dbReference type="Gene3D" id="3.30.1380.10">
    <property type="match status" value="1"/>
</dbReference>
<evidence type="ECO:0000256" key="7">
    <source>
        <dbReference type="ARBA" id="ARBA00023049"/>
    </source>
</evidence>
<keyword evidence="12" id="KW-1185">Reference proteome</keyword>
<evidence type="ECO:0000256" key="5">
    <source>
        <dbReference type="ARBA" id="ARBA00022833"/>
    </source>
</evidence>
<dbReference type="InterPro" id="IPR000755">
    <property type="entry name" value="A_A_dipeptidase"/>
</dbReference>
<dbReference type="CDD" id="cd14843">
    <property type="entry name" value="D-Ala-D-Ala_dipeptidase_like"/>
    <property type="match status" value="1"/>
</dbReference>
<dbReference type="HAMAP" id="MF_01924">
    <property type="entry name" value="A_A_dipeptidase"/>
    <property type="match status" value="1"/>
</dbReference>
<keyword evidence="2 9" id="KW-0645">Protease</keyword>
<feature type="binding site" evidence="9">
    <location>
        <position position="119"/>
    </location>
    <ligand>
        <name>Zn(2+)</name>
        <dbReference type="ChEBI" id="CHEBI:29105"/>
        <note>catalytic</note>
    </ligand>
</feature>
<keyword evidence="3 9" id="KW-0479">Metal-binding</keyword>
<evidence type="ECO:0000256" key="6">
    <source>
        <dbReference type="ARBA" id="ARBA00022997"/>
    </source>
</evidence>
<keyword evidence="5 9" id="KW-0862">Zinc</keyword>
<dbReference type="EC" id="3.4.13.22" evidence="9 10"/>
<comment type="function">
    <text evidence="9 10">Catalyzes hydrolysis of the D-alanyl-D-alanine dipeptide.</text>
</comment>
<keyword evidence="4 9" id="KW-0378">Hydrolase</keyword>
<dbReference type="RefSeq" id="WP_253060564.1">
    <property type="nucleotide sequence ID" value="NZ_JAMXWM010000006.1"/>
</dbReference>
<comment type="similarity">
    <text evidence="9 10">Belongs to the peptidase M15D family.</text>
</comment>
<dbReference type="InterPro" id="IPR009045">
    <property type="entry name" value="Zn_M74/Hedgehog-like"/>
</dbReference>
<comment type="cofactor">
    <cofactor evidence="9">
        <name>Zn(2+)</name>
        <dbReference type="ChEBI" id="CHEBI:29105"/>
    </cofactor>
    <text evidence="9">Binds 1 zinc ion per subunit.</text>
</comment>
<dbReference type="PANTHER" id="PTHR43126">
    <property type="entry name" value="D-ALANYL-D-ALANINE DIPEPTIDASE"/>
    <property type="match status" value="1"/>
</dbReference>
<evidence type="ECO:0000256" key="9">
    <source>
        <dbReference type="HAMAP-Rule" id="MF_01924"/>
    </source>
</evidence>
<reference evidence="12" key="1">
    <citation type="journal article" date="2019" name="Int. J. Syst. Evol. Microbiol.">
        <title>The Global Catalogue of Microorganisms (GCM) 10K type strain sequencing project: providing services to taxonomists for standard genome sequencing and annotation.</title>
        <authorList>
            <consortium name="The Broad Institute Genomics Platform"/>
            <consortium name="The Broad Institute Genome Sequencing Center for Infectious Disease"/>
            <person name="Wu L."/>
            <person name="Ma J."/>
        </authorList>
    </citation>
    <scope>NUCLEOTIDE SEQUENCE [LARGE SCALE GENOMIC DNA]</scope>
    <source>
        <strain evidence="12">TISTR 2466</strain>
    </source>
</reference>
<evidence type="ECO:0000256" key="2">
    <source>
        <dbReference type="ARBA" id="ARBA00022670"/>
    </source>
</evidence>
<evidence type="ECO:0000256" key="3">
    <source>
        <dbReference type="ARBA" id="ARBA00022723"/>
    </source>
</evidence>
<comment type="catalytic activity">
    <reaction evidence="1 9 10">
        <text>D-alanyl-D-alanine + H2O = 2 D-alanine</text>
        <dbReference type="Rhea" id="RHEA:20661"/>
        <dbReference type="ChEBI" id="CHEBI:15377"/>
        <dbReference type="ChEBI" id="CHEBI:57416"/>
        <dbReference type="ChEBI" id="CHEBI:57822"/>
        <dbReference type="EC" id="3.4.13.22"/>
    </reaction>
</comment>
<name>A0ABW5S828_9BACL</name>